<dbReference type="PROSITE" id="PS50016">
    <property type="entry name" value="ZF_PHD_2"/>
    <property type="match status" value="1"/>
</dbReference>
<keyword evidence="1" id="KW-0479">Metal-binding</keyword>
<dbReference type="Pfam" id="PF00628">
    <property type="entry name" value="PHD"/>
    <property type="match status" value="1"/>
</dbReference>
<evidence type="ECO:0000256" key="4">
    <source>
        <dbReference type="PROSITE-ProRule" id="PRU00146"/>
    </source>
</evidence>
<keyword evidence="7" id="KW-1185">Reference proteome</keyword>
<keyword evidence="3" id="KW-0862">Zinc</keyword>
<dbReference type="InterPro" id="IPR019786">
    <property type="entry name" value="Zinc_finger_PHD-type_CS"/>
</dbReference>
<feature type="domain" description="PHD-type" evidence="5">
    <location>
        <begin position="107"/>
        <end position="161"/>
    </location>
</feature>
<comment type="caution">
    <text evidence="6">The sequence shown here is derived from an EMBL/GenBank/DDBJ whole genome shotgun (WGS) entry which is preliminary data.</text>
</comment>
<dbReference type="EMBL" id="CAMKVN010001255">
    <property type="protein sequence ID" value="CAI2174767.1"/>
    <property type="molecule type" value="Genomic_DNA"/>
</dbReference>
<proteinExistence type="predicted"/>
<dbReference type="InterPro" id="IPR019787">
    <property type="entry name" value="Znf_PHD-finger"/>
</dbReference>
<protein>
    <submittedName>
        <fullName evidence="6">5690_t:CDS:1</fullName>
    </submittedName>
</protein>
<reference evidence="6" key="1">
    <citation type="submission" date="2022-08" db="EMBL/GenBank/DDBJ databases">
        <authorList>
            <person name="Kallberg Y."/>
            <person name="Tangrot J."/>
            <person name="Rosling A."/>
        </authorList>
    </citation>
    <scope>NUCLEOTIDE SEQUENCE</scope>
    <source>
        <strain evidence="6">Wild A</strain>
    </source>
</reference>
<dbReference type="InterPro" id="IPR013083">
    <property type="entry name" value="Znf_RING/FYVE/PHD"/>
</dbReference>
<evidence type="ECO:0000256" key="2">
    <source>
        <dbReference type="ARBA" id="ARBA00022771"/>
    </source>
</evidence>
<organism evidence="6 7">
    <name type="scientific">Funneliformis geosporum</name>
    <dbReference type="NCBI Taxonomy" id="1117311"/>
    <lineage>
        <taxon>Eukaryota</taxon>
        <taxon>Fungi</taxon>
        <taxon>Fungi incertae sedis</taxon>
        <taxon>Mucoromycota</taxon>
        <taxon>Glomeromycotina</taxon>
        <taxon>Glomeromycetes</taxon>
        <taxon>Glomerales</taxon>
        <taxon>Glomeraceae</taxon>
        <taxon>Funneliformis</taxon>
    </lineage>
</organism>
<dbReference type="SMART" id="SM00249">
    <property type="entry name" value="PHD"/>
    <property type="match status" value="1"/>
</dbReference>
<dbReference type="GO" id="GO:0008270">
    <property type="term" value="F:zinc ion binding"/>
    <property type="evidence" value="ECO:0007669"/>
    <property type="project" value="UniProtKB-KW"/>
</dbReference>
<evidence type="ECO:0000256" key="3">
    <source>
        <dbReference type="ARBA" id="ARBA00022833"/>
    </source>
</evidence>
<sequence>MNTRSKVSSNNSTTIITTTITNNGRESSSSSKIGYKGSRYNVTDRKIRYTAGRMARKTKQILEEDDDILIYHGLKRKAEREEEHINEVKDYYEEARERKKMRTDNCKKMCICEQSEENYGGEDMICCEICLDWFHPECVGVSDEYCNDPNTFYVCRECRQLQVPCASPDCRISKTFKAPAYWSTDLGEEFKVIKDECAKMTRCKKCDILQ</sequence>
<dbReference type="AlphaFoldDB" id="A0A9W4SMG3"/>
<evidence type="ECO:0000259" key="5">
    <source>
        <dbReference type="PROSITE" id="PS50016"/>
    </source>
</evidence>
<name>A0A9W4SMG3_9GLOM</name>
<feature type="non-terminal residue" evidence="6">
    <location>
        <position position="1"/>
    </location>
</feature>
<dbReference type="SUPFAM" id="SSF57903">
    <property type="entry name" value="FYVE/PHD zinc finger"/>
    <property type="match status" value="1"/>
</dbReference>
<dbReference type="InterPro" id="IPR011011">
    <property type="entry name" value="Znf_FYVE_PHD"/>
</dbReference>
<dbReference type="InterPro" id="IPR001965">
    <property type="entry name" value="Znf_PHD"/>
</dbReference>
<accession>A0A9W4SMG3</accession>
<dbReference type="Gene3D" id="3.30.40.10">
    <property type="entry name" value="Zinc/RING finger domain, C3HC4 (zinc finger)"/>
    <property type="match status" value="1"/>
</dbReference>
<evidence type="ECO:0000313" key="6">
    <source>
        <dbReference type="EMBL" id="CAI2174767.1"/>
    </source>
</evidence>
<dbReference type="Proteomes" id="UP001153678">
    <property type="component" value="Unassembled WGS sequence"/>
</dbReference>
<evidence type="ECO:0000256" key="1">
    <source>
        <dbReference type="ARBA" id="ARBA00022723"/>
    </source>
</evidence>
<evidence type="ECO:0000313" key="7">
    <source>
        <dbReference type="Proteomes" id="UP001153678"/>
    </source>
</evidence>
<dbReference type="PROSITE" id="PS01359">
    <property type="entry name" value="ZF_PHD_1"/>
    <property type="match status" value="1"/>
</dbReference>
<gene>
    <name evidence="6" type="ORF">FWILDA_LOCUS6758</name>
</gene>
<dbReference type="OrthoDB" id="436852at2759"/>
<keyword evidence="2 4" id="KW-0863">Zinc-finger</keyword>